<dbReference type="PANTHER" id="PTHR14217:SF1">
    <property type="entry name" value="INOSITOL-TETRAKISPHOSPHATE 1-KINASE"/>
    <property type="match status" value="1"/>
</dbReference>
<dbReference type="InterPro" id="IPR008656">
    <property type="entry name" value="Inositol_tetrakis-P_1-kinase"/>
</dbReference>
<dbReference type="GO" id="GO:0052726">
    <property type="term" value="F:inositol-1,3,4-trisphosphate 5-kinase activity"/>
    <property type="evidence" value="ECO:0007669"/>
    <property type="project" value="InterPro"/>
</dbReference>
<reference evidence="1" key="1">
    <citation type="submission" date="2016-01" db="EMBL/GenBank/DDBJ databases">
        <title>Reference transcriptome for the parasite Schistocephalus solidus: insights into the molecular evolution of parasitism.</title>
        <authorList>
            <person name="Hebert F.O."/>
            <person name="Grambauer S."/>
            <person name="Barber I."/>
            <person name="Landry C.R."/>
            <person name="Aubin-Horth N."/>
        </authorList>
    </citation>
    <scope>NUCLEOTIDE SEQUENCE</scope>
</reference>
<protein>
    <submittedName>
        <fullName evidence="1">Inositol-tetrakisphosphate 1-kinase</fullName>
    </submittedName>
</protein>
<dbReference type="GO" id="GO:0005524">
    <property type="term" value="F:ATP binding"/>
    <property type="evidence" value="ECO:0007669"/>
    <property type="project" value="InterPro"/>
</dbReference>
<dbReference type="GO" id="GO:0000287">
    <property type="term" value="F:magnesium ion binding"/>
    <property type="evidence" value="ECO:0007669"/>
    <property type="project" value="InterPro"/>
</dbReference>
<dbReference type="AlphaFoldDB" id="A0A0X3PG33"/>
<dbReference type="GO" id="GO:0032957">
    <property type="term" value="P:inositol trisphosphate metabolic process"/>
    <property type="evidence" value="ECO:0007669"/>
    <property type="project" value="InterPro"/>
</dbReference>
<dbReference type="EMBL" id="GEEE01012955">
    <property type="protein sequence ID" value="JAP50270.1"/>
    <property type="molecule type" value="Transcribed_RNA"/>
</dbReference>
<dbReference type="PANTHER" id="PTHR14217">
    <property type="entry name" value="INOSITOL-TETRAKISPHOSPHATE 1-KINASE"/>
    <property type="match status" value="1"/>
</dbReference>
<evidence type="ECO:0000313" key="1">
    <source>
        <dbReference type="EMBL" id="JAP50270.1"/>
    </source>
</evidence>
<gene>
    <name evidence="1" type="primary">ITPK1</name>
    <name evidence="1" type="ORF">TR125996</name>
</gene>
<dbReference type="GO" id="GO:0047325">
    <property type="term" value="F:inositol-3,4,5,6-tetrakisphosphate 1-kinase activity"/>
    <property type="evidence" value="ECO:0007669"/>
    <property type="project" value="InterPro"/>
</dbReference>
<accession>A0A0X3PG33</accession>
<keyword evidence="1" id="KW-0418">Kinase</keyword>
<proteinExistence type="predicted"/>
<dbReference type="GO" id="GO:0005737">
    <property type="term" value="C:cytoplasm"/>
    <property type="evidence" value="ECO:0007669"/>
    <property type="project" value="TreeGrafter"/>
</dbReference>
<dbReference type="Gene3D" id="3.30.470.20">
    <property type="entry name" value="ATP-grasp fold, B domain"/>
    <property type="match status" value="1"/>
</dbReference>
<sequence>MKVIGICMEEQKFQALGLEKLVNKRRCELKYIKLPSLKANGVPDNVDLVIHKSTDLLSDPQAYLPLNMDISCKPKFVDPFQYIVPILNRFQQYEVTSSCLLKGKMGNTAFVPSFCLFGEDMNKNQRAFELSGMKFPVLAKPLVAHGKHGAAHDVSSNHVIFYKLDFWNLSFWLTFRHLETGSTK</sequence>
<name>A0A0X3PG33_SCHSO</name>
<keyword evidence="1" id="KW-0808">Transferase</keyword>
<dbReference type="GO" id="GO:0052725">
    <property type="term" value="F:inositol-1,3,4-trisphosphate 6-kinase activity"/>
    <property type="evidence" value="ECO:0007669"/>
    <property type="project" value="InterPro"/>
</dbReference>
<organism evidence="1">
    <name type="scientific">Schistocephalus solidus</name>
    <name type="common">Tapeworm</name>
    <dbReference type="NCBI Taxonomy" id="70667"/>
    <lineage>
        <taxon>Eukaryota</taxon>
        <taxon>Metazoa</taxon>
        <taxon>Spiralia</taxon>
        <taxon>Lophotrochozoa</taxon>
        <taxon>Platyhelminthes</taxon>
        <taxon>Cestoda</taxon>
        <taxon>Eucestoda</taxon>
        <taxon>Diphyllobothriidea</taxon>
        <taxon>Diphyllobothriidae</taxon>
        <taxon>Schistocephalus</taxon>
    </lineage>
</organism>